<keyword evidence="5" id="KW-1185">Reference proteome</keyword>
<evidence type="ECO:0000259" key="3">
    <source>
        <dbReference type="Pfam" id="PF04892"/>
    </source>
</evidence>
<gene>
    <name evidence="4" type="ORF">GCM10025760_00090</name>
</gene>
<dbReference type="RefSeq" id="WP_194414874.1">
    <property type="nucleotide sequence ID" value="NZ_BAABKZ010000001.1"/>
</dbReference>
<name>A0ABP9LTJ9_9MICO</name>
<sequence length="161" mass="16680">MTERWTPLRRAAAVGLLVYGAGAAVILLSPVSYAGIVEAIGRGLTDATGVGFGSGWVEFVANIALFVPLGLLLTIFFRHPWVGAAIAVVGSALVELVQIVIPSRQPSLRDILANVIGAVIGAAAASLILRRSERRRRVAADDTAADPLTGPIPPSPSHGGR</sequence>
<evidence type="ECO:0000313" key="5">
    <source>
        <dbReference type="Proteomes" id="UP001501407"/>
    </source>
</evidence>
<protein>
    <recommendedName>
        <fullName evidence="3">VanZ-like domain-containing protein</fullName>
    </recommendedName>
</protein>
<feature type="transmembrane region" description="Helical" evidence="2">
    <location>
        <begin position="12"/>
        <end position="36"/>
    </location>
</feature>
<feature type="compositionally biased region" description="Pro residues" evidence="1">
    <location>
        <begin position="150"/>
        <end position="161"/>
    </location>
</feature>
<dbReference type="Pfam" id="PF04892">
    <property type="entry name" value="VanZ"/>
    <property type="match status" value="1"/>
</dbReference>
<comment type="caution">
    <text evidence="4">The sequence shown here is derived from an EMBL/GenBank/DDBJ whole genome shotgun (WGS) entry which is preliminary data.</text>
</comment>
<feature type="transmembrane region" description="Helical" evidence="2">
    <location>
        <begin position="111"/>
        <end position="129"/>
    </location>
</feature>
<keyword evidence="2" id="KW-0472">Membrane</keyword>
<feature type="domain" description="VanZ-like" evidence="3">
    <location>
        <begin position="57"/>
        <end position="128"/>
    </location>
</feature>
<feature type="region of interest" description="Disordered" evidence="1">
    <location>
        <begin position="139"/>
        <end position="161"/>
    </location>
</feature>
<evidence type="ECO:0000256" key="1">
    <source>
        <dbReference type="SAM" id="MobiDB-lite"/>
    </source>
</evidence>
<organism evidence="4 5">
    <name type="scientific">Microbacterium yannicii</name>
    <dbReference type="NCBI Taxonomy" id="671622"/>
    <lineage>
        <taxon>Bacteria</taxon>
        <taxon>Bacillati</taxon>
        <taxon>Actinomycetota</taxon>
        <taxon>Actinomycetes</taxon>
        <taxon>Micrococcales</taxon>
        <taxon>Microbacteriaceae</taxon>
        <taxon>Microbacterium</taxon>
    </lineage>
</organism>
<feature type="transmembrane region" description="Helical" evidence="2">
    <location>
        <begin position="56"/>
        <end position="76"/>
    </location>
</feature>
<dbReference type="InterPro" id="IPR006976">
    <property type="entry name" value="VanZ-like"/>
</dbReference>
<dbReference type="PANTHER" id="PTHR28008">
    <property type="entry name" value="DOMAIN PROTEIN, PUTATIVE (AFU_ORTHOLOGUE AFUA_3G10980)-RELATED"/>
    <property type="match status" value="1"/>
</dbReference>
<keyword evidence="2" id="KW-0812">Transmembrane</keyword>
<keyword evidence="2" id="KW-1133">Transmembrane helix</keyword>
<reference evidence="5" key="1">
    <citation type="journal article" date="2019" name="Int. J. Syst. Evol. Microbiol.">
        <title>The Global Catalogue of Microorganisms (GCM) 10K type strain sequencing project: providing services to taxonomists for standard genome sequencing and annotation.</title>
        <authorList>
            <consortium name="The Broad Institute Genomics Platform"/>
            <consortium name="The Broad Institute Genome Sequencing Center for Infectious Disease"/>
            <person name="Wu L."/>
            <person name="Ma J."/>
        </authorList>
    </citation>
    <scope>NUCLEOTIDE SEQUENCE [LARGE SCALE GENOMIC DNA]</scope>
    <source>
        <strain evidence="5">JCM 18959</strain>
    </source>
</reference>
<evidence type="ECO:0000313" key="4">
    <source>
        <dbReference type="EMBL" id="GAA5083449.1"/>
    </source>
</evidence>
<dbReference type="Proteomes" id="UP001501407">
    <property type="component" value="Unassembled WGS sequence"/>
</dbReference>
<proteinExistence type="predicted"/>
<dbReference type="PANTHER" id="PTHR28008:SF1">
    <property type="entry name" value="DOMAIN PROTEIN, PUTATIVE (AFU_ORTHOLOGUE AFUA_3G10980)-RELATED"/>
    <property type="match status" value="1"/>
</dbReference>
<feature type="transmembrane region" description="Helical" evidence="2">
    <location>
        <begin position="81"/>
        <end position="99"/>
    </location>
</feature>
<evidence type="ECO:0000256" key="2">
    <source>
        <dbReference type="SAM" id="Phobius"/>
    </source>
</evidence>
<dbReference type="EMBL" id="BAABKZ010000001">
    <property type="protein sequence ID" value="GAA5083449.1"/>
    <property type="molecule type" value="Genomic_DNA"/>
</dbReference>
<accession>A0ABP9LTJ9</accession>